<dbReference type="RefSeq" id="XP_013902153.1">
    <property type="nucleotide sequence ID" value="XM_014046699.1"/>
</dbReference>
<dbReference type="OrthoDB" id="1934954at2759"/>
<dbReference type="EMBL" id="KK100908">
    <property type="protein sequence ID" value="KIZ03134.1"/>
    <property type="molecule type" value="Genomic_DNA"/>
</dbReference>
<proteinExistence type="predicted"/>
<dbReference type="GO" id="GO:0102043">
    <property type="term" value="F:isopentenyl phosphate kinase activity"/>
    <property type="evidence" value="ECO:0007669"/>
    <property type="project" value="TreeGrafter"/>
</dbReference>
<keyword evidence="8" id="KW-1185">Reference proteome</keyword>
<protein>
    <recommendedName>
        <fullName evidence="6">Aspartate/glutamate/uridylate kinase domain-containing protein</fullName>
    </recommendedName>
</protein>
<name>A0A0D2L8J9_9CHLO</name>
<evidence type="ECO:0000313" key="8">
    <source>
        <dbReference type="Proteomes" id="UP000054498"/>
    </source>
</evidence>
<dbReference type="KEGG" id="mng:MNEG_4828"/>
<gene>
    <name evidence="7" type="ORF">MNEG_4828</name>
</gene>
<feature type="domain" description="Aspartate/glutamate/uridylate kinase" evidence="6">
    <location>
        <begin position="20"/>
        <end position="193"/>
    </location>
</feature>
<organism evidence="7 8">
    <name type="scientific">Monoraphidium neglectum</name>
    <dbReference type="NCBI Taxonomy" id="145388"/>
    <lineage>
        <taxon>Eukaryota</taxon>
        <taxon>Viridiplantae</taxon>
        <taxon>Chlorophyta</taxon>
        <taxon>core chlorophytes</taxon>
        <taxon>Chlorophyceae</taxon>
        <taxon>CS clade</taxon>
        <taxon>Sphaeropleales</taxon>
        <taxon>Selenastraceae</taxon>
        <taxon>Monoraphidium</taxon>
    </lineage>
</organism>
<dbReference type="GO" id="GO:0005524">
    <property type="term" value="F:ATP binding"/>
    <property type="evidence" value="ECO:0007669"/>
    <property type="project" value="UniProtKB-KW"/>
</dbReference>
<keyword evidence="3" id="KW-0418">Kinase</keyword>
<evidence type="ECO:0000256" key="4">
    <source>
        <dbReference type="ARBA" id="ARBA00022840"/>
    </source>
</evidence>
<dbReference type="AlphaFoldDB" id="A0A0D2L8J9"/>
<dbReference type="InterPro" id="IPR036393">
    <property type="entry name" value="AceGlu_kinase-like_sf"/>
</dbReference>
<dbReference type="PANTHER" id="PTHR43654">
    <property type="entry name" value="GLUTAMATE 5-KINASE"/>
    <property type="match status" value="1"/>
</dbReference>
<sequence length="380" mass="36992">MSATHSPQQLGEQHPRPACRCVIKLGGAAITDKSRLETLRPDTLASVAATVAALHRNGGGAVVVHGAGSFGHMTAKQFSVARGGAPGAPREQTLLGFALTRASVTKLNSTVCAALAAAGAPAAGASPCGGGWATHGGRLGGDGCAAGLGVVAGLLQAGLVPVLHGDAVLDSELGCTILSGDTIVRAVAEAFLAPRGTGCSSSGGGGWPEQRGAGATERIAGNEQGLVLADGGAGSAAHEAGPVEPAAGGHVVFLTNVAGIYDRPPEQPGAALLPEILVSPDGSWRAAADPGDDADVSGSSAAGRRRPQFACAAHDVTGGVETKVLEAAAIAALGVDVIIAEAGSAAGEAACLLGPAAFSRYAGGGQGPRFAGTLVRLEGS</sequence>
<keyword evidence="4" id="KW-0067">ATP-binding</keyword>
<dbReference type="SUPFAM" id="SSF53633">
    <property type="entry name" value="Carbamate kinase-like"/>
    <property type="match status" value="1"/>
</dbReference>
<dbReference type="GO" id="GO:0016114">
    <property type="term" value="P:terpenoid biosynthetic process"/>
    <property type="evidence" value="ECO:0007669"/>
    <property type="project" value="TreeGrafter"/>
</dbReference>
<dbReference type="GO" id="GO:0016301">
    <property type="term" value="F:kinase activity"/>
    <property type="evidence" value="ECO:0007669"/>
    <property type="project" value="UniProtKB-KW"/>
</dbReference>
<dbReference type="GeneID" id="25737705"/>
<keyword evidence="2" id="KW-0547">Nucleotide-binding</keyword>
<evidence type="ECO:0000256" key="2">
    <source>
        <dbReference type="ARBA" id="ARBA00022741"/>
    </source>
</evidence>
<dbReference type="GO" id="GO:0005829">
    <property type="term" value="C:cytosol"/>
    <property type="evidence" value="ECO:0007669"/>
    <property type="project" value="TreeGrafter"/>
</dbReference>
<dbReference type="Proteomes" id="UP000054498">
    <property type="component" value="Unassembled WGS sequence"/>
</dbReference>
<dbReference type="PANTHER" id="PTHR43654:SF1">
    <property type="entry name" value="ISOPENTENYL PHOSPHATE KINASE"/>
    <property type="match status" value="1"/>
</dbReference>
<evidence type="ECO:0000256" key="5">
    <source>
        <dbReference type="SAM" id="MobiDB-lite"/>
    </source>
</evidence>
<evidence type="ECO:0000256" key="1">
    <source>
        <dbReference type="ARBA" id="ARBA00022679"/>
    </source>
</evidence>
<evidence type="ECO:0000256" key="3">
    <source>
        <dbReference type="ARBA" id="ARBA00022777"/>
    </source>
</evidence>
<evidence type="ECO:0000313" key="7">
    <source>
        <dbReference type="EMBL" id="KIZ03134.1"/>
    </source>
</evidence>
<reference evidence="7 8" key="1">
    <citation type="journal article" date="2013" name="BMC Genomics">
        <title>Reconstruction of the lipid metabolism for the microalga Monoraphidium neglectum from its genome sequence reveals characteristics suitable for biofuel production.</title>
        <authorList>
            <person name="Bogen C."/>
            <person name="Al-Dilaimi A."/>
            <person name="Albersmeier A."/>
            <person name="Wichmann J."/>
            <person name="Grundmann M."/>
            <person name="Rupp O."/>
            <person name="Lauersen K.J."/>
            <person name="Blifernez-Klassen O."/>
            <person name="Kalinowski J."/>
            <person name="Goesmann A."/>
            <person name="Mussgnug J.H."/>
            <person name="Kruse O."/>
        </authorList>
    </citation>
    <scope>NUCLEOTIDE SEQUENCE [LARGE SCALE GENOMIC DNA]</scope>
    <source>
        <strain evidence="7 8">SAG 48.87</strain>
    </source>
</reference>
<evidence type="ECO:0000259" key="6">
    <source>
        <dbReference type="Pfam" id="PF00696"/>
    </source>
</evidence>
<keyword evidence="1" id="KW-0808">Transferase</keyword>
<accession>A0A0D2L8J9</accession>
<feature type="region of interest" description="Disordered" evidence="5">
    <location>
        <begin position="283"/>
        <end position="302"/>
    </location>
</feature>
<dbReference type="Pfam" id="PF00696">
    <property type="entry name" value="AA_kinase"/>
    <property type="match status" value="1"/>
</dbReference>
<dbReference type="InterPro" id="IPR001048">
    <property type="entry name" value="Asp/Glu/Uridylate_kinase"/>
</dbReference>
<dbReference type="Gene3D" id="3.40.1160.10">
    <property type="entry name" value="Acetylglutamate kinase-like"/>
    <property type="match status" value="1"/>
</dbReference>
<dbReference type="STRING" id="145388.A0A0D2L8J9"/>